<feature type="binding site" evidence="9">
    <location>
        <position position="66"/>
    </location>
    <ligand>
        <name>S-adenosyl-L-methionine</name>
        <dbReference type="ChEBI" id="CHEBI:59789"/>
    </ligand>
</feature>
<evidence type="ECO:0000256" key="9">
    <source>
        <dbReference type="HAMAP-Rule" id="MF_00812"/>
    </source>
</evidence>
<gene>
    <name evidence="9" type="primary">tpm</name>
    <name evidence="10" type="ORF">SAMN05216361_0810</name>
</gene>
<accession>A0A1M5FEN0</accession>
<keyword evidence="8 9" id="KW-0949">S-adenosyl-L-methionine</keyword>
<dbReference type="InterPro" id="IPR008854">
    <property type="entry name" value="TPMT"/>
</dbReference>
<comment type="catalytic activity">
    <reaction evidence="1 9">
        <text>S-adenosyl-L-methionine + a thiopurine = S-adenosyl-L-homocysteine + a thiopurine S-methylether.</text>
        <dbReference type="EC" id="2.1.1.67"/>
    </reaction>
</comment>
<evidence type="ECO:0000256" key="6">
    <source>
        <dbReference type="ARBA" id="ARBA00022603"/>
    </source>
</evidence>
<evidence type="ECO:0000256" key="1">
    <source>
        <dbReference type="ARBA" id="ARBA00000903"/>
    </source>
</evidence>
<dbReference type="NCBIfam" id="NF009732">
    <property type="entry name" value="PRK13255.1"/>
    <property type="match status" value="1"/>
</dbReference>
<dbReference type="EC" id="2.1.1.67" evidence="4 9"/>
<dbReference type="AlphaFoldDB" id="A0A1M5FEN0"/>
<dbReference type="FunFam" id="3.40.50.150:FF:000101">
    <property type="entry name" value="Thiopurine S-methyltransferase"/>
    <property type="match status" value="1"/>
</dbReference>
<comment type="similarity">
    <text evidence="3 9">Belongs to the class I-like SAM-binding methyltransferase superfamily. TPMT family.</text>
</comment>
<keyword evidence="11" id="KW-1185">Reference proteome</keyword>
<feature type="binding site" evidence="9">
    <location>
        <position position="10"/>
    </location>
    <ligand>
        <name>S-adenosyl-L-methionine</name>
        <dbReference type="ChEBI" id="CHEBI:59789"/>
    </ligand>
</feature>
<sequence>MQHAFWHDKWERGEIGFHQKDINAFLVRFAETAGLTDGKRVLVPLCGKSQDMTWLLQRGCEVIGVELNESAVQQYFAELGITPTVSDVDDFTCYQAPDITLYCGDILSITPKLLGDIDGVYDRAALVALPEDMRRAYVKTLKAAAPKAQHLLITFEYDQALHSGPPFSVTEAELIELYGSERLQPGLASEPLEGGLKGKVPAVESAWLVNK</sequence>
<dbReference type="PROSITE" id="PS51585">
    <property type="entry name" value="SAM_MT_TPMT"/>
    <property type="match status" value="1"/>
</dbReference>
<keyword evidence="5 9" id="KW-0963">Cytoplasm</keyword>
<dbReference type="InterPro" id="IPR022474">
    <property type="entry name" value="Thiopur_S-MeTfrase_Se/Te_detox"/>
</dbReference>
<dbReference type="PANTHER" id="PTHR10259:SF11">
    <property type="entry name" value="THIOPURINE S-METHYLTRANSFERASE"/>
    <property type="match status" value="1"/>
</dbReference>
<evidence type="ECO:0000256" key="2">
    <source>
        <dbReference type="ARBA" id="ARBA00004496"/>
    </source>
</evidence>
<evidence type="ECO:0000256" key="7">
    <source>
        <dbReference type="ARBA" id="ARBA00022679"/>
    </source>
</evidence>
<dbReference type="HAMAP" id="MF_00812">
    <property type="entry name" value="Thiopur_methtran"/>
    <property type="match status" value="1"/>
</dbReference>
<dbReference type="SUPFAM" id="SSF53335">
    <property type="entry name" value="S-adenosyl-L-methionine-dependent methyltransferases"/>
    <property type="match status" value="1"/>
</dbReference>
<feature type="binding site" evidence="9">
    <location>
        <position position="123"/>
    </location>
    <ligand>
        <name>S-adenosyl-L-methionine</name>
        <dbReference type="ChEBI" id="CHEBI:59789"/>
    </ligand>
</feature>
<name>A0A1M5FEN0_9ALTE</name>
<dbReference type="InterPro" id="IPR029063">
    <property type="entry name" value="SAM-dependent_MTases_sf"/>
</dbReference>
<evidence type="ECO:0000256" key="5">
    <source>
        <dbReference type="ARBA" id="ARBA00022490"/>
    </source>
</evidence>
<dbReference type="Proteomes" id="UP000184520">
    <property type="component" value="Unassembled WGS sequence"/>
</dbReference>
<comment type="subcellular location">
    <subcellularLocation>
        <location evidence="2 9">Cytoplasm</location>
    </subcellularLocation>
</comment>
<dbReference type="Gene3D" id="3.40.50.150">
    <property type="entry name" value="Vaccinia Virus protein VP39"/>
    <property type="match status" value="1"/>
</dbReference>
<keyword evidence="6 9" id="KW-0489">Methyltransferase</keyword>
<dbReference type="OrthoDB" id="9778208at2"/>
<dbReference type="Pfam" id="PF05724">
    <property type="entry name" value="TPMT"/>
    <property type="match status" value="1"/>
</dbReference>
<dbReference type="GO" id="GO:0010038">
    <property type="term" value="P:response to metal ion"/>
    <property type="evidence" value="ECO:0007669"/>
    <property type="project" value="InterPro"/>
</dbReference>
<dbReference type="EMBL" id="FQWD01000001">
    <property type="protein sequence ID" value="SHF90017.1"/>
    <property type="molecule type" value="Genomic_DNA"/>
</dbReference>
<evidence type="ECO:0000256" key="3">
    <source>
        <dbReference type="ARBA" id="ARBA00008145"/>
    </source>
</evidence>
<keyword evidence="7 9" id="KW-0808">Transferase</keyword>
<evidence type="ECO:0000313" key="10">
    <source>
        <dbReference type="EMBL" id="SHF90017.1"/>
    </source>
</evidence>
<dbReference type="GO" id="GO:0008119">
    <property type="term" value="F:thiopurine S-methyltransferase activity"/>
    <property type="evidence" value="ECO:0007669"/>
    <property type="project" value="UniProtKB-UniRule"/>
</dbReference>
<dbReference type="PIRSF" id="PIRSF023956">
    <property type="entry name" value="Thiopurine_S-methyltransferase"/>
    <property type="match status" value="1"/>
</dbReference>
<proteinExistence type="inferred from homology"/>
<dbReference type="InterPro" id="IPR025835">
    <property type="entry name" value="Thiopurine_S-MeTrfase"/>
</dbReference>
<dbReference type="CDD" id="cd02440">
    <property type="entry name" value="AdoMet_MTases"/>
    <property type="match status" value="1"/>
</dbReference>
<organism evidence="10 11">
    <name type="scientific">Marisediminitalea aggregata</name>
    <dbReference type="NCBI Taxonomy" id="634436"/>
    <lineage>
        <taxon>Bacteria</taxon>
        <taxon>Pseudomonadati</taxon>
        <taxon>Pseudomonadota</taxon>
        <taxon>Gammaproteobacteria</taxon>
        <taxon>Alteromonadales</taxon>
        <taxon>Alteromonadaceae</taxon>
        <taxon>Marisediminitalea</taxon>
    </lineage>
</organism>
<dbReference type="GO" id="GO:0032259">
    <property type="term" value="P:methylation"/>
    <property type="evidence" value="ECO:0007669"/>
    <property type="project" value="UniProtKB-KW"/>
</dbReference>
<dbReference type="PANTHER" id="PTHR10259">
    <property type="entry name" value="THIOPURINE S-METHYLTRANSFERASE"/>
    <property type="match status" value="1"/>
</dbReference>
<feature type="binding site" evidence="9">
    <location>
        <position position="45"/>
    </location>
    <ligand>
        <name>S-adenosyl-L-methionine</name>
        <dbReference type="ChEBI" id="CHEBI:59789"/>
    </ligand>
</feature>
<dbReference type="NCBIfam" id="TIGR03840">
    <property type="entry name" value="TMPT_Se_Te"/>
    <property type="match status" value="1"/>
</dbReference>
<reference evidence="11" key="1">
    <citation type="submission" date="2016-11" db="EMBL/GenBank/DDBJ databases">
        <authorList>
            <person name="Varghese N."/>
            <person name="Submissions S."/>
        </authorList>
    </citation>
    <scope>NUCLEOTIDE SEQUENCE [LARGE SCALE GENOMIC DNA]</scope>
    <source>
        <strain evidence="11">CGMCC 1.8995</strain>
    </source>
</reference>
<protein>
    <recommendedName>
        <fullName evidence="4 9">Thiopurine S-methyltransferase</fullName>
        <ecNumber evidence="4 9">2.1.1.67</ecNumber>
    </recommendedName>
    <alternativeName>
        <fullName evidence="9">Thiopurine methyltransferase</fullName>
    </alternativeName>
</protein>
<evidence type="ECO:0000256" key="4">
    <source>
        <dbReference type="ARBA" id="ARBA00011905"/>
    </source>
</evidence>
<evidence type="ECO:0000313" key="11">
    <source>
        <dbReference type="Proteomes" id="UP000184520"/>
    </source>
</evidence>
<dbReference type="GO" id="GO:0005737">
    <property type="term" value="C:cytoplasm"/>
    <property type="evidence" value="ECO:0007669"/>
    <property type="project" value="UniProtKB-SubCell"/>
</dbReference>
<dbReference type="STRING" id="634436.SAMN05216361_0810"/>
<evidence type="ECO:0000256" key="8">
    <source>
        <dbReference type="ARBA" id="ARBA00022691"/>
    </source>
</evidence>
<dbReference type="RefSeq" id="WP_073318097.1">
    <property type="nucleotide sequence ID" value="NZ_FQWD01000001.1"/>
</dbReference>